<proteinExistence type="predicted"/>
<protein>
    <recommendedName>
        <fullName evidence="3">PAS domain-containing protein</fullName>
    </recommendedName>
</protein>
<organism evidence="1 2">
    <name type="scientific">Hymenobacter cellulosilyticus</name>
    <dbReference type="NCBI Taxonomy" id="2932248"/>
    <lineage>
        <taxon>Bacteria</taxon>
        <taxon>Pseudomonadati</taxon>
        <taxon>Bacteroidota</taxon>
        <taxon>Cytophagia</taxon>
        <taxon>Cytophagales</taxon>
        <taxon>Hymenobacteraceae</taxon>
        <taxon>Hymenobacter</taxon>
    </lineage>
</organism>
<evidence type="ECO:0000313" key="1">
    <source>
        <dbReference type="EMBL" id="UOQ70933.1"/>
    </source>
</evidence>
<name>A0A8T9Q7D7_9BACT</name>
<dbReference type="AlphaFoldDB" id="A0A8T9Q7D7"/>
<reference evidence="1" key="1">
    <citation type="submission" date="2022-04" db="EMBL/GenBank/DDBJ databases">
        <title>Hymenobacter sp. isolated from the air.</title>
        <authorList>
            <person name="Won M."/>
            <person name="Lee C.-M."/>
            <person name="Woen H.-Y."/>
            <person name="Kwon S.-W."/>
        </authorList>
    </citation>
    <scope>NUCLEOTIDE SEQUENCE</scope>
    <source>
        <strain evidence="1">5116S-3</strain>
    </source>
</reference>
<sequence length="92" mass="10231">MLNEELELADGRVLERDYLVLDNVMAGRLVCYRDVTERYQREAQLRTVSLIAEQNPNPVVRLTAAGELIYANPTAAGLVEALENDPPCALIC</sequence>
<gene>
    <name evidence="1" type="ORF">MUN79_19960</name>
</gene>
<evidence type="ECO:0008006" key="3">
    <source>
        <dbReference type="Google" id="ProtNLM"/>
    </source>
</evidence>
<dbReference type="KEGG" id="hcu:MUN79_19960"/>
<dbReference type="Proteomes" id="UP000831796">
    <property type="component" value="Chromosome"/>
</dbReference>
<keyword evidence="2" id="KW-1185">Reference proteome</keyword>
<dbReference type="RefSeq" id="WP_244674346.1">
    <property type="nucleotide sequence ID" value="NZ_CP095046.1"/>
</dbReference>
<dbReference type="EMBL" id="CP095046">
    <property type="protein sequence ID" value="UOQ70933.1"/>
    <property type="molecule type" value="Genomic_DNA"/>
</dbReference>
<evidence type="ECO:0000313" key="2">
    <source>
        <dbReference type="Proteomes" id="UP000831796"/>
    </source>
</evidence>
<accession>A0A8T9Q7D7</accession>